<dbReference type="GO" id="GO:0006355">
    <property type="term" value="P:regulation of DNA-templated transcription"/>
    <property type="evidence" value="ECO:0000318"/>
    <property type="project" value="GO_Central"/>
</dbReference>
<dbReference type="OrthoDB" id="642970at2759"/>
<dbReference type="OMA" id="CSEQKPI"/>
<proteinExistence type="inferred from homology"/>
<reference evidence="5 6" key="1">
    <citation type="journal article" date="2009" name="Nature">
        <title>The Sorghum bicolor genome and the diversification of grasses.</title>
        <authorList>
            <person name="Paterson A.H."/>
            <person name="Bowers J.E."/>
            <person name="Bruggmann R."/>
            <person name="Dubchak I."/>
            <person name="Grimwood J."/>
            <person name="Gundlach H."/>
            <person name="Haberer G."/>
            <person name="Hellsten U."/>
            <person name="Mitros T."/>
            <person name="Poliakov A."/>
            <person name="Schmutz J."/>
            <person name="Spannagl M."/>
            <person name="Tang H."/>
            <person name="Wang X."/>
            <person name="Wicker T."/>
            <person name="Bharti A.K."/>
            <person name="Chapman J."/>
            <person name="Feltus F.A."/>
            <person name="Gowik U."/>
            <person name="Grigoriev I.V."/>
            <person name="Lyons E."/>
            <person name="Maher C.A."/>
            <person name="Martis M."/>
            <person name="Narechania A."/>
            <person name="Otillar R.P."/>
            <person name="Penning B.W."/>
            <person name="Salamov A.A."/>
            <person name="Wang Y."/>
            <person name="Zhang L."/>
            <person name="Carpita N.C."/>
            <person name="Freeling M."/>
            <person name="Gingle A.R."/>
            <person name="Hash C.T."/>
            <person name="Keller B."/>
            <person name="Klein P."/>
            <person name="Kresovich S."/>
            <person name="McCann M.C."/>
            <person name="Ming R."/>
            <person name="Peterson D.G."/>
            <person name="Mehboob-ur-Rahman"/>
            <person name="Ware D."/>
            <person name="Westhoff P."/>
            <person name="Mayer K.F."/>
            <person name="Messing J."/>
            <person name="Rokhsar D.S."/>
        </authorList>
    </citation>
    <scope>NUCLEOTIDE SEQUENCE [LARGE SCALE GENOMIC DNA]</scope>
    <source>
        <strain evidence="6">cv. BTx623</strain>
    </source>
</reference>
<gene>
    <name evidence="5" type="ORF">SORBI_3001G174500</name>
</gene>
<dbReference type="AlphaFoldDB" id="A0A1Z5S640"/>
<evidence type="ECO:0000256" key="2">
    <source>
        <dbReference type="ARBA" id="ARBA00023163"/>
    </source>
</evidence>
<dbReference type="GO" id="GO:0003700">
    <property type="term" value="F:DNA-binding transcription factor activity"/>
    <property type="evidence" value="ECO:0000318"/>
    <property type="project" value="GO_Central"/>
</dbReference>
<evidence type="ECO:0000256" key="4">
    <source>
        <dbReference type="SAM" id="MobiDB-lite"/>
    </source>
</evidence>
<feature type="region of interest" description="Leucine repeat II (LRII)" evidence="3">
    <location>
        <begin position="464"/>
        <end position="496"/>
    </location>
</feature>
<dbReference type="STRING" id="4558.A0A1Z5S640"/>
<feature type="compositionally biased region" description="Polar residues" evidence="4">
    <location>
        <begin position="281"/>
        <end position="290"/>
    </location>
</feature>
<feature type="short sequence motif" description="VHIID" evidence="3">
    <location>
        <begin position="413"/>
        <end position="417"/>
    </location>
</feature>
<dbReference type="Gramene" id="OQU91407">
    <property type="protein sequence ID" value="OQU91407"/>
    <property type="gene ID" value="SORBI_3001G174500"/>
</dbReference>
<feature type="region of interest" description="Leucine repeat I (LRI)" evidence="3">
    <location>
        <begin position="303"/>
        <end position="363"/>
    </location>
</feature>
<dbReference type="eggNOG" id="ENOG502QSQ6">
    <property type="taxonomic scope" value="Eukaryota"/>
</dbReference>
<dbReference type="InParanoid" id="A0A1Z5S640"/>
<comment type="similarity">
    <text evidence="3">Belongs to the GRAS family.</text>
</comment>
<protein>
    <submittedName>
        <fullName evidence="5">Uncharacterized protein</fullName>
    </submittedName>
</protein>
<comment type="caution">
    <text evidence="3">Lacks conserved residue(s) required for the propagation of feature annotation.</text>
</comment>
<feature type="region of interest" description="SAW" evidence="3">
    <location>
        <begin position="602"/>
        <end position="676"/>
    </location>
</feature>
<reference evidence="6" key="2">
    <citation type="journal article" date="2018" name="Plant J.">
        <title>The Sorghum bicolor reference genome: improved assembly, gene annotations, a transcriptome atlas, and signatures of genome organization.</title>
        <authorList>
            <person name="McCormick R.F."/>
            <person name="Truong S.K."/>
            <person name="Sreedasyam A."/>
            <person name="Jenkins J."/>
            <person name="Shu S."/>
            <person name="Sims D."/>
            <person name="Kennedy M."/>
            <person name="Amirebrahimi M."/>
            <person name="Weers B.D."/>
            <person name="McKinley B."/>
            <person name="Mattison A."/>
            <person name="Morishige D.T."/>
            <person name="Grimwood J."/>
            <person name="Schmutz J."/>
            <person name="Mullet J.E."/>
        </authorList>
    </citation>
    <scope>NUCLEOTIDE SEQUENCE [LARGE SCALE GENOMIC DNA]</scope>
    <source>
        <strain evidence="6">cv. BTx623</strain>
    </source>
</reference>
<dbReference type="EMBL" id="CM000760">
    <property type="protein sequence ID" value="OQU91407.1"/>
    <property type="molecule type" value="Genomic_DNA"/>
</dbReference>
<keyword evidence="6" id="KW-1185">Reference proteome</keyword>
<feature type="region of interest" description="VHIID" evidence="3">
    <location>
        <begin position="382"/>
        <end position="447"/>
    </location>
</feature>
<name>A0A1Z5S640_SORBI</name>
<evidence type="ECO:0000313" key="5">
    <source>
        <dbReference type="EMBL" id="OQU91407.1"/>
    </source>
</evidence>
<accession>A0A1Z5S640</accession>
<evidence type="ECO:0000256" key="3">
    <source>
        <dbReference type="PROSITE-ProRule" id="PRU01191"/>
    </source>
</evidence>
<keyword evidence="2" id="KW-0804">Transcription</keyword>
<dbReference type="KEGG" id="sbi:8062981"/>
<keyword evidence="1" id="KW-0805">Transcription regulation</keyword>
<feature type="region of interest" description="Disordered" evidence="4">
    <location>
        <begin position="273"/>
        <end position="295"/>
    </location>
</feature>
<dbReference type="GO" id="GO:0043565">
    <property type="term" value="F:sequence-specific DNA binding"/>
    <property type="evidence" value="ECO:0000318"/>
    <property type="project" value="GO_Central"/>
</dbReference>
<dbReference type="PROSITE" id="PS50985">
    <property type="entry name" value="GRAS"/>
    <property type="match status" value="1"/>
</dbReference>
<dbReference type="GO" id="GO:0005634">
    <property type="term" value="C:nucleus"/>
    <property type="evidence" value="ECO:0000318"/>
    <property type="project" value="GO_Central"/>
</dbReference>
<evidence type="ECO:0000313" key="6">
    <source>
        <dbReference type="Proteomes" id="UP000000768"/>
    </source>
</evidence>
<evidence type="ECO:0000256" key="1">
    <source>
        <dbReference type="ARBA" id="ARBA00023015"/>
    </source>
</evidence>
<dbReference type="InterPro" id="IPR005202">
    <property type="entry name" value="TF_GRAS"/>
</dbReference>
<dbReference type="PANTHER" id="PTHR31636">
    <property type="entry name" value="OSJNBA0084A10.13 PROTEIN-RELATED"/>
    <property type="match status" value="1"/>
</dbReference>
<dbReference type="Pfam" id="PF03514">
    <property type="entry name" value="GRAS"/>
    <property type="match status" value="1"/>
</dbReference>
<sequence>MHHYPTVSNTFSDSDHITLSTSYSSTIDGPQFSDLSSNAAPDWYGTSVADSSNNSWTNSDITINYLNKLLMDEDDDDKVKLHHGECAVRAMEEPFYRILGQNNPAYPESPSLCSCGHLNNLNDSVNKSSELSCSSCCVAIDSSKNHSNHNLQAFEAPWSLTDIVEERRHSTEGTQNMELGVKIDGLSIAEKRRRDNHSFQVNAADTSKHASSEVHSGYYPCTEDSYLSEASSSKHVAYSFNGPIRDEMFDRVLLFAEHKPTDEAIVLQQMMTNKSTEHSQNEQGRTSAQWRTRGKKQQKKEVVDLRTILIHCAQAVSVNNHTLANDMLNIIRHHSSITGDDTQRLAFYLVDCLEVRLAGTGSQLYRKLLTKICNPMGILKVFQLTLAVNPLPRASFYFANKTILDVSKGKSKVHIIDFGIYFGFQWPSLFEQLAKREDGPPKVRITGIELPKQGFRPNQMNKQNTGQRLADYASMFNVPFEYQAISSKWETICIEDLNIEEDDVLIVNCIYRMKSVGDETISINSARNRVLNTIRMMKPKVFVHGIVNGSYSTPFFLTRFKEVMYHYSALFDIFDKTVPRDHETRMLIERGIFQCQLLNVIACEGSERIERPENYKKWKSRNLNAGLEQLPLNPDIVKVIREMVGKYHKDYVINEDDHWLLLGWKGRILNAISTWKPSESYDGDKT</sequence>
<organism evidence="5 6">
    <name type="scientific">Sorghum bicolor</name>
    <name type="common">Sorghum</name>
    <name type="synonym">Sorghum vulgare</name>
    <dbReference type="NCBI Taxonomy" id="4558"/>
    <lineage>
        <taxon>Eukaryota</taxon>
        <taxon>Viridiplantae</taxon>
        <taxon>Streptophyta</taxon>
        <taxon>Embryophyta</taxon>
        <taxon>Tracheophyta</taxon>
        <taxon>Spermatophyta</taxon>
        <taxon>Magnoliopsida</taxon>
        <taxon>Liliopsida</taxon>
        <taxon>Poales</taxon>
        <taxon>Poaceae</taxon>
        <taxon>PACMAD clade</taxon>
        <taxon>Panicoideae</taxon>
        <taxon>Andropogonodae</taxon>
        <taxon>Andropogoneae</taxon>
        <taxon>Sorghinae</taxon>
        <taxon>Sorghum</taxon>
    </lineage>
</organism>
<dbReference type="Proteomes" id="UP000000768">
    <property type="component" value="Chromosome 1"/>
</dbReference>